<reference evidence="2" key="1">
    <citation type="submission" date="2023-02" db="EMBL/GenBank/DDBJ databases">
        <title>Identification and recombinant expression of a fungal hydrolase from Papiliotrema laurentii that hydrolyzes apple cutin and clears colloidal polyester polyurethane.</title>
        <authorList>
            <consortium name="DOE Joint Genome Institute"/>
            <person name="Roman V.A."/>
            <person name="Bojanowski C."/>
            <person name="Crable B.R."/>
            <person name="Wagner D.N."/>
            <person name="Hung C.S."/>
            <person name="Nadeau L.J."/>
            <person name="Schratz L."/>
            <person name="Haridas S."/>
            <person name="Pangilinan J."/>
            <person name="Lipzen A."/>
            <person name="Na H."/>
            <person name="Yan M."/>
            <person name="Ng V."/>
            <person name="Grigoriev I.V."/>
            <person name="Spatafora J.W."/>
            <person name="Barlow D."/>
            <person name="Biffinger J."/>
            <person name="Kelley-Loughnane N."/>
            <person name="Varaljay V.A."/>
            <person name="Crookes-Goodson W.J."/>
        </authorList>
    </citation>
    <scope>NUCLEOTIDE SEQUENCE</scope>
    <source>
        <strain evidence="2">5307AH</strain>
    </source>
</reference>
<dbReference type="EMBL" id="JAODAN010000012">
    <property type="protein sequence ID" value="KAK1921023.1"/>
    <property type="molecule type" value="Genomic_DNA"/>
</dbReference>
<keyword evidence="3" id="KW-1185">Reference proteome</keyword>
<comment type="caution">
    <text evidence="2">The sequence shown here is derived from an EMBL/GenBank/DDBJ whole genome shotgun (WGS) entry which is preliminary data.</text>
</comment>
<feature type="compositionally biased region" description="Basic and acidic residues" evidence="1">
    <location>
        <begin position="114"/>
        <end position="124"/>
    </location>
</feature>
<evidence type="ECO:0000313" key="3">
    <source>
        <dbReference type="Proteomes" id="UP001182556"/>
    </source>
</evidence>
<accession>A0AAD9CUV5</accession>
<gene>
    <name evidence="2" type="ORF">DB88DRAFT_501930</name>
</gene>
<feature type="region of interest" description="Disordered" evidence="1">
    <location>
        <begin position="218"/>
        <end position="241"/>
    </location>
</feature>
<sequence length="241" mass="26445">MGFTASPTIERRARYTSVLSLPPSYSPSRALRTGPAHRSRTTLPPVSSCPPPSIPPRVSRSESKGAHPSRIAASRWQITTRKRFPYTPAQRRDLCPAGSVTGAHRKAQKWTRAQRGDRERDQRKKPCFPSIDVKKGLDLPGELGLFPLARLLPAPQRTENNRSKGQTVVSAREPHFFACLPGPGSPDPFCGPPLCDPRHPPLVPDDRHEVDASALAAGFDLPTPPTPPHVSRRLSSCRDTI</sequence>
<dbReference type="AlphaFoldDB" id="A0AAD9CUV5"/>
<evidence type="ECO:0000256" key="1">
    <source>
        <dbReference type="SAM" id="MobiDB-lite"/>
    </source>
</evidence>
<evidence type="ECO:0000313" key="2">
    <source>
        <dbReference type="EMBL" id="KAK1921023.1"/>
    </source>
</evidence>
<feature type="compositionally biased region" description="Low complexity" evidence="1">
    <location>
        <begin position="20"/>
        <end position="31"/>
    </location>
</feature>
<feature type="region of interest" description="Disordered" evidence="1">
    <location>
        <begin position="20"/>
        <end position="74"/>
    </location>
</feature>
<organism evidence="2 3">
    <name type="scientific">Papiliotrema laurentii</name>
    <name type="common">Cryptococcus laurentii</name>
    <dbReference type="NCBI Taxonomy" id="5418"/>
    <lineage>
        <taxon>Eukaryota</taxon>
        <taxon>Fungi</taxon>
        <taxon>Dikarya</taxon>
        <taxon>Basidiomycota</taxon>
        <taxon>Agaricomycotina</taxon>
        <taxon>Tremellomycetes</taxon>
        <taxon>Tremellales</taxon>
        <taxon>Rhynchogastremaceae</taxon>
        <taxon>Papiliotrema</taxon>
    </lineage>
</organism>
<dbReference type="Proteomes" id="UP001182556">
    <property type="component" value="Unassembled WGS sequence"/>
</dbReference>
<feature type="region of interest" description="Disordered" evidence="1">
    <location>
        <begin position="90"/>
        <end position="124"/>
    </location>
</feature>
<proteinExistence type="predicted"/>
<protein>
    <submittedName>
        <fullName evidence="2">Uncharacterized protein</fullName>
    </submittedName>
</protein>
<name>A0AAD9CUV5_PAPLA</name>